<dbReference type="EMBL" id="JAAVLX010000008">
    <property type="protein sequence ID" value="NOJ42626.1"/>
    <property type="molecule type" value="Genomic_DNA"/>
</dbReference>
<evidence type="ECO:0000313" key="8">
    <source>
        <dbReference type="EMBL" id="NOJ42626.1"/>
    </source>
</evidence>
<dbReference type="PANTHER" id="PTHR34001">
    <property type="entry name" value="BLL7405 PROTEIN"/>
    <property type="match status" value="1"/>
</dbReference>
<dbReference type="GO" id="GO:0009279">
    <property type="term" value="C:cell outer membrane"/>
    <property type="evidence" value="ECO:0007669"/>
    <property type="project" value="UniProtKB-SubCell"/>
</dbReference>
<evidence type="ECO:0000256" key="6">
    <source>
        <dbReference type="SAM" id="SignalP"/>
    </source>
</evidence>
<accession>A0A7Y4GVE7</accession>
<organism evidence="8 9">
    <name type="scientific">Bradyrhizobium australiense</name>
    <dbReference type="NCBI Taxonomy" id="2721161"/>
    <lineage>
        <taxon>Bacteria</taxon>
        <taxon>Pseudomonadati</taxon>
        <taxon>Pseudomonadota</taxon>
        <taxon>Alphaproteobacteria</taxon>
        <taxon>Hyphomicrobiales</taxon>
        <taxon>Nitrobacteraceae</taxon>
        <taxon>Bradyrhizobium</taxon>
    </lineage>
</organism>
<evidence type="ECO:0000256" key="4">
    <source>
        <dbReference type="ARBA" id="ARBA00023237"/>
    </source>
</evidence>
<keyword evidence="9" id="KW-1185">Reference proteome</keyword>
<dbReference type="Gene3D" id="2.40.160.20">
    <property type="match status" value="1"/>
</dbReference>
<evidence type="ECO:0000313" key="9">
    <source>
        <dbReference type="Proteomes" id="UP000544122"/>
    </source>
</evidence>
<protein>
    <submittedName>
        <fullName evidence="8">Porin family protein</fullName>
    </submittedName>
</protein>
<evidence type="ECO:0000259" key="7">
    <source>
        <dbReference type="Pfam" id="PF13505"/>
    </source>
</evidence>
<evidence type="ECO:0000256" key="5">
    <source>
        <dbReference type="ARBA" id="ARBA00038306"/>
    </source>
</evidence>
<evidence type="ECO:0000256" key="1">
    <source>
        <dbReference type="ARBA" id="ARBA00004442"/>
    </source>
</evidence>
<dbReference type="InterPro" id="IPR027385">
    <property type="entry name" value="Beta-barrel_OMP"/>
</dbReference>
<comment type="similarity">
    <text evidence="5">Belongs to the Omp25/RopB family.</text>
</comment>
<feature type="domain" description="Outer membrane protein beta-barrel" evidence="7">
    <location>
        <begin position="37"/>
        <end position="241"/>
    </location>
</feature>
<dbReference type="Pfam" id="PF13505">
    <property type="entry name" value="OMP_b-brl"/>
    <property type="match status" value="1"/>
</dbReference>
<keyword evidence="4" id="KW-0998">Cell outer membrane</keyword>
<keyword evidence="3" id="KW-0472">Membrane</keyword>
<dbReference type="NCBIfam" id="TIGR01414">
    <property type="entry name" value="autotrans_barl"/>
    <property type="match status" value="1"/>
</dbReference>
<dbReference type="PANTHER" id="PTHR34001:SF3">
    <property type="entry name" value="BLL7405 PROTEIN"/>
    <property type="match status" value="1"/>
</dbReference>
<gene>
    <name evidence="8" type="ORF">HCN58_24100</name>
</gene>
<name>A0A7Y4GVE7_9BRAD</name>
<dbReference type="InterPro" id="IPR011250">
    <property type="entry name" value="OMP/PagP_B-barrel"/>
</dbReference>
<feature type="signal peptide" evidence="6">
    <location>
        <begin position="1"/>
        <end position="22"/>
    </location>
</feature>
<reference evidence="8 9" key="1">
    <citation type="submission" date="2020-03" db="EMBL/GenBank/DDBJ databases">
        <title>Bradyrhizobium diversity isolated from nodules of Indigofera sp.</title>
        <authorList>
            <person name="Klepa M."/>
            <person name="Helene L."/>
            <person name="Hungria M."/>
        </authorList>
    </citation>
    <scope>NUCLEOTIDE SEQUENCE [LARGE SCALE GENOMIC DNA]</scope>
    <source>
        <strain evidence="8 9">WSM 1791</strain>
    </source>
</reference>
<comment type="caution">
    <text evidence="8">The sequence shown here is derived from an EMBL/GenBank/DDBJ whole genome shotgun (WGS) entry which is preliminary data.</text>
</comment>
<dbReference type="RefSeq" id="WP_171581872.1">
    <property type="nucleotide sequence ID" value="NZ_JAAVLX010000008.1"/>
</dbReference>
<keyword evidence="2 6" id="KW-0732">Signal</keyword>
<dbReference type="InterPro" id="IPR051692">
    <property type="entry name" value="OMP-like"/>
</dbReference>
<dbReference type="AlphaFoldDB" id="A0A7Y4GVE7"/>
<proteinExistence type="inferred from homology"/>
<comment type="subcellular location">
    <subcellularLocation>
        <location evidence="1">Cell outer membrane</location>
    </subcellularLocation>
</comment>
<evidence type="ECO:0000256" key="3">
    <source>
        <dbReference type="ARBA" id="ARBA00023136"/>
    </source>
</evidence>
<sequence length="249" mass="26308">MKKVLLVTASLIALGATAPALAADLAARPYTKAPPMVAAVYDWSGFYIGANGGWGTSHNCWTNTAVGGVPFTPASEGCHDSDGGTVGGQVGYRWQAGNWVFGLEAQGNWADFNGSNVSLLGAPLVNRSKIDAFGLFTGQVGYAANNVLFYVKGGAAVTDNRYEGLFAGTVVDRAEETRWGGTVGAGVEYAFAPNWSFGVEYNHLFMGTQSYTFVSTVGGITRTDDIKQDADLVTARINYRFGGPVVARY</sequence>
<dbReference type="InterPro" id="IPR006315">
    <property type="entry name" value="OM_autotransptr_brl_dom"/>
</dbReference>
<feature type="chain" id="PRO_5030795512" evidence="6">
    <location>
        <begin position="23"/>
        <end position="249"/>
    </location>
</feature>
<dbReference type="SUPFAM" id="SSF56925">
    <property type="entry name" value="OMPA-like"/>
    <property type="match status" value="1"/>
</dbReference>
<evidence type="ECO:0000256" key="2">
    <source>
        <dbReference type="ARBA" id="ARBA00022729"/>
    </source>
</evidence>
<dbReference type="Proteomes" id="UP000544122">
    <property type="component" value="Unassembled WGS sequence"/>
</dbReference>